<dbReference type="PANTHER" id="PTHR43646">
    <property type="entry name" value="GLYCOSYLTRANSFERASE"/>
    <property type="match status" value="1"/>
</dbReference>
<protein>
    <submittedName>
        <fullName evidence="8">Glycosyltransferase</fullName>
    </submittedName>
</protein>
<keyword evidence="2" id="KW-1003">Cell membrane</keyword>
<proteinExistence type="predicted"/>
<dbReference type="Pfam" id="PF00535">
    <property type="entry name" value="Glycos_transf_2"/>
    <property type="match status" value="1"/>
</dbReference>
<feature type="transmembrane region" description="Helical" evidence="6">
    <location>
        <begin position="238"/>
        <end position="262"/>
    </location>
</feature>
<dbReference type="AlphaFoldDB" id="A0A7S7NWG2"/>
<dbReference type="InterPro" id="IPR029044">
    <property type="entry name" value="Nucleotide-diphossugar_trans"/>
</dbReference>
<reference evidence="8 9" key="1">
    <citation type="submission" date="2020-10" db="EMBL/GenBank/DDBJ databases">
        <title>Complete genome sequence of Paludibaculum fermentans P105T, a facultatively anaerobic acidobacterium capable of dissimilatory Fe(III) reduction.</title>
        <authorList>
            <person name="Dedysh S.N."/>
            <person name="Beletsky A.V."/>
            <person name="Kulichevskaya I.S."/>
            <person name="Mardanov A.V."/>
            <person name="Ravin N.V."/>
        </authorList>
    </citation>
    <scope>NUCLEOTIDE SEQUENCE [LARGE SCALE GENOMIC DNA]</scope>
    <source>
        <strain evidence="8 9">P105</strain>
    </source>
</reference>
<dbReference type="GO" id="GO:0016757">
    <property type="term" value="F:glycosyltransferase activity"/>
    <property type="evidence" value="ECO:0007669"/>
    <property type="project" value="UniProtKB-KW"/>
</dbReference>
<accession>A0A7S7NWG2</accession>
<evidence type="ECO:0000313" key="8">
    <source>
        <dbReference type="EMBL" id="QOY91048.1"/>
    </source>
</evidence>
<evidence type="ECO:0000256" key="1">
    <source>
        <dbReference type="ARBA" id="ARBA00004236"/>
    </source>
</evidence>
<keyword evidence="6" id="KW-0812">Transmembrane</keyword>
<keyword evidence="9" id="KW-1185">Reference proteome</keyword>
<keyword evidence="4 8" id="KW-0808">Transferase</keyword>
<evidence type="ECO:0000256" key="6">
    <source>
        <dbReference type="SAM" id="Phobius"/>
    </source>
</evidence>
<keyword evidence="3" id="KW-0328">Glycosyltransferase</keyword>
<evidence type="ECO:0000259" key="7">
    <source>
        <dbReference type="Pfam" id="PF00535"/>
    </source>
</evidence>
<dbReference type="Gene3D" id="3.90.550.10">
    <property type="entry name" value="Spore Coat Polysaccharide Biosynthesis Protein SpsA, Chain A"/>
    <property type="match status" value="1"/>
</dbReference>
<evidence type="ECO:0000313" key="9">
    <source>
        <dbReference type="Proteomes" id="UP000593892"/>
    </source>
</evidence>
<feature type="transmembrane region" description="Helical" evidence="6">
    <location>
        <begin position="274"/>
        <end position="299"/>
    </location>
</feature>
<dbReference type="GO" id="GO:0005886">
    <property type="term" value="C:plasma membrane"/>
    <property type="evidence" value="ECO:0007669"/>
    <property type="project" value="UniProtKB-SubCell"/>
</dbReference>
<dbReference type="SUPFAM" id="SSF53448">
    <property type="entry name" value="Nucleotide-diphospho-sugar transferases"/>
    <property type="match status" value="1"/>
</dbReference>
<gene>
    <name evidence="8" type="ORF">IRI77_14210</name>
</gene>
<feature type="domain" description="Glycosyltransferase 2-like" evidence="7">
    <location>
        <begin position="3"/>
        <end position="148"/>
    </location>
</feature>
<evidence type="ECO:0000256" key="3">
    <source>
        <dbReference type="ARBA" id="ARBA00022676"/>
    </source>
</evidence>
<name>A0A7S7NWG2_PALFE</name>
<dbReference type="EMBL" id="CP063849">
    <property type="protein sequence ID" value="QOY91048.1"/>
    <property type="molecule type" value="Genomic_DNA"/>
</dbReference>
<organism evidence="8 9">
    <name type="scientific">Paludibaculum fermentans</name>
    <dbReference type="NCBI Taxonomy" id="1473598"/>
    <lineage>
        <taxon>Bacteria</taxon>
        <taxon>Pseudomonadati</taxon>
        <taxon>Acidobacteriota</taxon>
        <taxon>Terriglobia</taxon>
        <taxon>Bryobacterales</taxon>
        <taxon>Bryobacteraceae</taxon>
        <taxon>Paludibaculum</taxon>
    </lineage>
</organism>
<sequence length="315" mass="34940">MLNGELHLADCLRHALIAAEGLAEIIVVDDGSTDNTPVIARQFPVKVIGLPTRGGPSRARNIGVDASTAEILFFLDADVNIPQDFIRKAVQYLDENPGWSALFASYQRDSLPTNFCSRYKNLVHHHTHQQAMPDAVTFCGGYGFVRRPVFLGCGGFDESMLALEDIDLGYRMHKAGHRIRLCKDLMASHAKYYTLRGLLISDLHYRAIPWTELMIRHRIFRADLNTGYKNVLSVPVSYLLAASILNPVLFAALAAVFLLLNADLLRLAANTHGLWFAIRTAVMHWLIYCLSGIGLLLGLSRAASQELRSNVVRAA</sequence>
<dbReference type="KEGG" id="pfer:IRI77_14210"/>
<evidence type="ECO:0000256" key="2">
    <source>
        <dbReference type="ARBA" id="ARBA00022475"/>
    </source>
</evidence>
<dbReference type="PANTHER" id="PTHR43646:SF2">
    <property type="entry name" value="GLYCOSYLTRANSFERASE 2-LIKE DOMAIN-CONTAINING PROTEIN"/>
    <property type="match status" value="1"/>
</dbReference>
<evidence type="ECO:0000256" key="5">
    <source>
        <dbReference type="ARBA" id="ARBA00023136"/>
    </source>
</evidence>
<dbReference type="InterPro" id="IPR001173">
    <property type="entry name" value="Glyco_trans_2-like"/>
</dbReference>
<evidence type="ECO:0000256" key="4">
    <source>
        <dbReference type="ARBA" id="ARBA00022679"/>
    </source>
</evidence>
<dbReference type="Proteomes" id="UP000593892">
    <property type="component" value="Chromosome"/>
</dbReference>
<comment type="subcellular location">
    <subcellularLocation>
        <location evidence="1">Cell membrane</location>
    </subcellularLocation>
</comment>
<keyword evidence="6" id="KW-1133">Transmembrane helix</keyword>
<keyword evidence="5 6" id="KW-0472">Membrane</keyword>